<evidence type="ECO:0000256" key="1">
    <source>
        <dbReference type="ARBA" id="ARBA00004651"/>
    </source>
</evidence>
<feature type="transmembrane region" description="Helical" evidence="6">
    <location>
        <begin position="74"/>
        <end position="93"/>
    </location>
</feature>
<name>A0A099ICF7_CLOIN</name>
<feature type="transmembrane region" description="Helical" evidence="6">
    <location>
        <begin position="127"/>
        <end position="150"/>
    </location>
</feature>
<feature type="transmembrane region" description="Helical" evidence="6">
    <location>
        <begin position="156"/>
        <end position="176"/>
    </location>
</feature>
<organism evidence="8 9">
    <name type="scientific">Clostridium innocuum</name>
    <dbReference type="NCBI Taxonomy" id="1522"/>
    <lineage>
        <taxon>Bacteria</taxon>
        <taxon>Bacillati</taxon>
        <taxon>Bacillota</taxon>
        <taxon>Clostridia</taxon>
        <taxon>Eubacteriales</taxon>
        <taxon>Clostridiaceae</taxon>
        <taxon>Clostridium</taxon>
    </lineage>
</organism>
<protein>
    <submittedName>
        <fullName evidence="8">Transporter</fullName>
    </submittedName>
</protein>
<dbReference type="AlphaFoldDB" id="A0A099ICF7"/>
<dbReference type="RefSeq" id="WP_044903885.1">
    <property type="nucleotide sequence ID" value="NZ_JQIF01000013.1"/>
</dbReference>
<comment type="subcellular location">
    <subcellularLocation>
        <location evidence="1">Cell membrane</location>
        <topology evidence="1">Multi-pass membrane protein</topology>
    </subcellularLocation>
</comment>
<keyword evidence="2" id="KW-1003">Cell membrane</keyword>
<dbReference type="Proteomes" id="UP000030008">
    <property type="component" value="Unassembled WGS sequence"/>
</dbReference>
<comment type="caution">
    <text evidence="8">The sequence shown here is derived from an EMBL/GenBank/DDBJ whole genome shotgun (WGS) entry which is preliminary data.</text>
</comment>
<reference evidence="8 9" key="1">
    <citation type="submission" date="2014-08" db="EMBL/GenBank/DDBJ databases">
        <title>Clostridium innocuum, an unnegligible vancomycin-resistant pathogen causing extra-intestinal infections.</title>
        <authorList>
            <person name="Feng Y."/>
            <person name="Chiu C.-H."/>
        </authorList>
    </citation>
    <scope>NUCLEOTIDE SEQUENCE [LARGE SCALE GENOMIC DNA]</scope>
    <source>
        <strain evidence="8 9">AN88</strain>
    </source>
</reference>
<evidence type="ECO:0000256" key="6">
    <source>
        <dbReference type="SAM" id="Phobius"/>
    </source>
</evidence>
<evidence type="ECO:0000256" key="5">
    <source>
        <dbReference type="ARBA" id="ARBA00023136"/>
    </source>
</evidence>
<gene>
    <name evidence="8" type="ORF">CIAN88_02440</name>
</gene>
<proteinExistence type="predicted"/>
<sequence>MEDTVKLKWYFRLFSKLDNEACNVDMTNRAVAWGIDWIAGSLITAFPTVILYMALTKTQEVNQNLLAFNQPYGWVAGILSLLFCIAYYVIYPYRHNGQTCGKKFMDMKIVKRDGSDIDLKSLCKRQILGCIILEGCLIPGGSYVCQLLSLAAGYDLTLVLGVASGVICLLSIYIAMKKKSRRMIHDYLADTKVVAIEK</sequence>
<keyword evidence="4 6" id="KW-1133">Transmembrane helix</keyword>
<dbReference type="PANTHER" id="PTHR36115">
    <property type="entry name" value="PROLINE-RICH ANTIGEN HOMOLOG-RELATED"/>
    <property type="match status" value="1"/>
</dbReference>
<dbReference type="InterPro" id="IPR010432">
    <property type="entry name" value="RDD"/>
</dbReference>
<dbReference type="Pfam" id="PF06271">
    <property type="entry name" value="RDD"/>
    <property type="match status" value="1"/>
</dbReference>
<evidence type="ECO:0000256" key="2">
    <source>
        <dbReference type="ARBA" id="ARBA00022475"/>
    </source>
</evidence>
<feature type="transmembrane region" description="Helical" evidence="6">
    <location>
        <begin position="35"/>
        <end position="54"/>
    </location>
</feature>
<evidence type="ECO:0000256" key="3">
    <source>
        <dbReference type="ARBA" id="ARBA00022692"/>
    </source>
</evidence>
<feature type="domain" description="RDD" evidence="7">
    <location>
        <begin position="25"/>
        <end position="189"/>
    </location>
</feature>
<keyword evidence="3 6" id="KW-0812">Transmembrane</keyword>
<evidence type="ECO:0000313" key="8">
    <source>
        <dbReference type="EMBL" id="KGJ54648.1"/>
    </source>
</evidence>
<keyword evidence="5 6" id="KW-0472">Membrane</keyword>
<dbReference type="EMBL" id="JQIF01000013">
    <property type="protein sequence ID" value="KGJ54648.1"/>
    <property type="molecule type" value="Genomic_DNA"/>
</dbReference>
<accession>A0A099ICF7</accession>
<dbReference type="InterPro" id="IPR051791">
    <property type="entry name" value="Pra-immunoreactive"/>
</dbReference>
<evidence type="ECO:0000256" key="4">
    <source>
        <dbReference type="ARBA" id="ARBA00022989"/>
    </source>
</evidence>
<evidence type="ECO:0000259" key="7">
    <source>
        <dbReference type="Pfam" id="PF06271"/>
    </source>
</evidence>
<evidence type="ECO:0000313" key="9">
    <source>
        <dbReference type="Proteomes" id="UP000030008"/>
    </source>
</evidence>
<dbReference type="GO" id="GO:0005886">
    <property type="term" value="C:plasma membrane"/>
    <property type="evidence" value="ECO:0007669"/>
    <property type="project" value="UniProtKB-SubCell"/>
</dbReference>